<dbReference type="InterPro" id="IPR036249">
    <property type="entry name" value="Thioredoxin-like_sf"/>
</dbReference>
<dbReference type="RefSeq" id="WP_380147686.1">
    <property type="nucleotide sequence ID" value="NZ_JBHUOR010000044.1"/>
</dbReference>
<accession>A0ABW5Y060</accession>
<dbReference type="Pfam" id="PF01323">
    <property type="entry name" value="DSBA"/>
    <property type="match status" value="1"/>
</dbReference>
<evidence type="ECO:0000259" key="1">
    <source>
        <dbReference type="Pfam" id="PF01323"/>
    </source>
</evidence>
<dbReference type="InterPro" id="IPR001853">
    <property type="entry name" value="DSBA-like_thioredoxin_dom"/>
</dbReference>
<protein>
    <submittedName>
        <fullName evidence="2">DsbA family protein</fullName>
    </submittedName>
</protein>
<keyword evidence="3" id="KW-1185">Reference proteome</keyword>
<dbReference type="Proteomes" id="UP001597568">
    <property type="component" value="Unassembled WGS sequence"/>
</dbReference>
<organism evidence="2 3">
    <name type="scientific">Kurthia populi</name>
    <dbReference type="NCBI Taxonomy" id="1562132"/>
    <lineage>
        <taxon>Bacteria</taxon>
        <taxon>Bacillati</taxon>
        <taxon>Bacillota</taxon>
        <taxon>Bacilli</taxon>
        <taxon>Bacillales</taxon>
        <taxon>Caryophanaceae</taxon>
        <taxon>Kurthia</taxon>
    </lineage>
</organism>
<reference evidence="3" key="1">
    <citation type="journal article" date="2019" name="Int. J. Syst. Evol. Microbiol.">
        <title>The Global Catalogue of Microorganisms (GCM) 10K type strain sequencing project: providing services to taxonomists for standard genome sequencing and annotation.</title>
        <authorList>
            <consortium name="The Broad Institute Genomics Platform"/>
            <consortium name="The Broad Institute Genome Sequencing Center for Infectious Disease"/>
            <person name="Wu L."/>
            <person name="Ma J."/>
        </authorList>
    </citation>
    <scope>NUCLEOTIDE SEQUENCE [LARGE SCALE GENOMIC DNA]</scope>
    <source>
        <strain evidence="3">KCTC 33522</strain>
    </source>
</reference>
<evidence type="ECO:0000313" key="2">
    <source>
        <dbReference type="EMBL" id="MFD2868723.1"/>
    </source>
</evidence>
<comment type="caution">
    <text evidence="2">The sequence shown here is derived from an EMBL/GenBank/DDBJ whole genome shotgun (WGS) entry which is preliminary data.</text>
</comment>
<sequence>MKIEFYADFTCPFSYMGKRRLDEVIEASDEPIEFELKAFQLTPEAPTENTMRTVDLLAKKFGKIPAETMATTARLRDQAAQEYGLEYNYDTMLAPNTKNAHRLAKRSAQFGKAQDMTERFFAAIFTRGLDLNKESDLLQIVEEADLDVAAAKEVLHSDAYAQEVDADRQEAAQNGIHSVPSYVFDNKLVTGAQPLSVFLQAIKA</sequence>
<dbReference type="EMBL" id="JBHUOR010000044">
    <property type="protein sequence ID" value="MFD2868723.1"/>
    <property type="molecule type" value="Genomic_DNA"/>
</dbReference>
<gene>
    <name evidence="2" type="ORF">ACFSY7_09425</name>
</gene>
<dbReference type="SUPFAM" id="SSF52833">
    <property type="entry name" value="Thioredoxin-like"/>
    <property type="match status" value="1"/>
</dbReference>
<feature type="domain" description="DSBA-like thioredoxin" evidence="1">
    <location>
        <begin position="3"/>
        <end position="203"/>
    </location>
</feature>
<dbReference type="Gene3D" id="3.40.30.10">
    <property type="entry name" value="Glutaredoxin"/>
    <property type="match status" value="1"/>
</dbReference>
<dbReference type="PANTHER" id="PTHR13887:SF41">
    <property type="entry name" value="THIOREDOXIN SUPERFAMILY PROTEIN"/>
    <property type="match status" value="1"/>
</dbReference>
<dbReference type="CDD" id="cd03024">
    <property type="entry name" value="DsbA_FrnE"/>
    <property type="match status" value="1"/>
</dbReference>
<name>A0ABW5Y060_9BACL</name>
<proteinExistence type="predicted"/>
<dbReference type="PANTHER" id="PTHR13887">
    <property type="entry name" value="GLUTATHIONE S-TRANSFERASE KAPPA"/>
    <property type="match status" value="1"/>
</dbReference>
<evidence type="ECO:0000313" key="3">
    <source>
        <dbReference type="Proteomes" id="UP001597568"/>
    </source>
</evidence>